<feature type="transmembrane region" description="Helical" evidence="2">
    <location>
        <begin position="23"/>
        <end position="44"/>
    </location>
</feature>
<name>A0A2Y9HUW8_NEOSC</name>
<reference evidence="4" key="1">
    <citation type="submission" date="2025-08" db="UniProtKB">
        <authorList>
            <consortium name="RefSeq"/>
        </authorList>
    </citation>
    <scope>IDENTIFICATION</scope>
    <source>
        <tissue evidence="4">Blood</tissue>
    </source>
</reference>
<sequence>MELSRNNVEETRKHTGLGRCRHFFWLGVVFDTVGATLLFTGVFAHLLFYDLLLYLGSIIIFFSLLWWVFWYTGNIELTAEESLKRPFHVPSSTMVGALSHRLSLTFCNVSTTLTRIRRRCGPRTFLLRPASLSMTVTARLENQLEKEDQGKDGPTGAQESGDVQNLGSEDLGPKPEAVRSSEGVRSPGPDAGSRGPEAGLPGLVKGSFFTPDQPRPPAVLPSRSLPVIPSASTRQPLAVRVSRSQPAGTLASAGQPAASLASASQPALSVASESQPAVPLSSLTQPTVIPASQSQTAVSVASQSQPFVPVASQDHSLVSAASQVHPLVPLPAQSNLQVLLASQSHPLVSVAAQSQLQVPLASQSQLENLPPTSQTPSSGAQASQLEALATPVSLIQLRSSQSFQTQPVDLRVSLAVHDFQAFYHSRQTLQSISSVQEIAPSPSAPVQEFQRKPLAQAFETPPPGGQELSQEFPATASPPHESQAPASQAQRSVSPESTPTAASEKTSRPP</sequence>
<evidence type="ECO:0000313" key="3">
    <source>
        <dbReference type="Proteomes" id="UP000248481"/>
    </source>
</evidence>
<proteinExistence type="predicted"/>
<feature type="compositionally biased region" description="Low complexity" evidence="1">
    <location>
        <begin position="251"/>
        <end position="272"/>
    </location>
</feature>
<dbReference type="Proteomes" id="UP000248481">
    <property type="component" value="Chromosome 5"/>
</dbReference>
<dbReference type="InterPro" id="IPR029365">
    <property type="entry name" value="TMEM238"/>
</dbReference>
<feature type="transmembrane region" description="Helical" evidence="2">
    <location>
        <begin position="51"/>
        <end position="70"/>
    </location>
</feature>
<dbReference type="STRING" id="29088.A0A2Y9HUW8"/>
<protein>
    <submittedName>
        <fullName evidence="4">Fibrous sheath CABYR-binding protein-like</fullName>
    </submittedName>
</protein>
<dbReference type="AlphaFoldDB" id="A0A2Y9HUW8"/>
<keyword evidence="3" id="KW-1185">Reference proteome</keyword>
<evidence type="ECO:0000256" key="1">
    <source>
        <dbReference type="SAM" id="MobiDB-lite"/>
    </source>
</evidence>
<dbReference type="PANTHER" id="PTHR28613:SF6">
    <property type="entry name" value="RIKEN CDNA A930007A09 GENE"/>
    <property type="match status" value="1"/>
</dbReference>
<feature type="compositionally biased region" description="Polar residues" evidence="1">
    <location>
        <begin position="157"/>
        <end position="167"/>
    </location>
</feature>
<keyword evidence="2" id="KW-0472">Membrane</keyword>
<evidence type="ECO:0000313" key="4">
    <source>
        <dbReference type="RefSeq" id="XP_021553699.1"/>
    </source>
</evidence>
<dbReference type="GeneID" id="110587832"/>
<keyword evidence="2" id="KW-1133">Transmembrane helix</keyword>
<gene>
    <name evidence="4" type="primary">LOC110587832</name>
</gene>
<keyword evidence="2" id="KW-0812">Transmembrane</keyword>
<dbReference type="PANTHER" id="PTHR28613">
    <property type="entry name" value="SI:CH211-232M10.4-RELATED"/>
    <property type="match status" value="1"/>
</dbReference>
<evidence type="ECO:0000256" key="2">
    <source>
        <dbReference type="SAM" id="Phobius"/>
    </source>
</evidence>
<dbReference type="KEGG" id="nsu:110587832"/>
<accession>A0A2Y9HUW8</accession>
<dbReference type="RefSeq" id="XP_021553699.1">
    <property type="nucleotide sequence ID" value="XM_021698024.1"/>
</dbReference>
<dbReference type="InParanoid" id="A0A2Y9HUW8"/>
<dbReference type="Pfam" id="PF15125">
    <property type="entry name" value="TMEM238"/>
    <property type="match status" value="1"/>
</dbReference>
<feature type="region of interest" description="Disordered" evidence="1">
    <location>
        <begin position="443"/>
        <end position="510"/>
    </location>
</feature>
<organism evidence="3 4">
    <name type="scientific">Neomonachus schauinslandi</name>
    <name type="common">Hawaiian monk seal</name>
    <name type="synonym">Monachus schauinslandi</name>
    <dbReference type="NCBI Taxonomy" id="29088"/>
    <lineage>
        <taxon>Eukaryota</taxon>
        <taxon>Metazoa</taxon>
        <taxon>Chordata</taxon>
        <taxon>Craniata</taxon>
        <taxon>Vertebrata</taxon>
        <taxon>Euteleostomi</taxon>
        <taxon>Mammalia</taxon>
        <taxon>Eutheria</taxon>
        <taxon>Laurasiatheria</taxon>
        <taxon>Carnivora</taxon>
        <taxon>Caniformia</taxon>
        <taxon>Pinnipedia</taxon>
        <taxon>Phocidae</taxon>
        <taxon>Monachinae</taxon>
        <taxon>Monachini</taxon>
        <taxon>Neomonachus</taxon>
    </lineage>
</organism>
<feature type="region of interest" description="Disordered" evidence="1">
    <location>
        <begin position="144"/>
        <end position="282"/>
    </location>
</feature>
<feature type="compositionally biased region" description="Polar residues" evidence="1">
    <location>
        <begin position="484"/>
        <end position="504"/>
    </location>
</feature>